<sequence>MLVNILTPVFLVALTQTVSAGMLVSRQLTGIDPSLFPSACASQCSAVTTKITACPTTADTSQIASCYCSDDVQKALASCVSCAASQAGITEASLDQITASYKQSCDELASIGGGSTGPSGSSGSPGSSPSSSGSAPSPSTTGSAGGNTGQPFGKNAAGGKNSEVVFMTVALAAVAVGLFN</sequence>
<dbReference type="Proteomes" id="UP000308600">
    <property type="component" value="Unassembled WGS sequence"/>
</dbReference>
<keyword evidence="2" id="KW-1185">Reference proteome</keyword>
<evidence type="ECO:0000313" key="2">
    <source>
        <dbReference type="Proteomes" id="UP000308600"/>
    </source>
</evidence>
<protein>
    <submittedName>
        <fullName evidence="1">Uncharacterized protein</fullName>
    </submittedName>
</protein>
<name>A0ACD3B5J1_9AGAR</name>
<evidence type="ECO:0000313" key="1">
    <source>
        <dbReference type="EMBL" id="TFK73375.1"/>
    </source>
</evidence>
<reference evidence="1 2" key="1">
    <citation type="journal article" date="2019" name="Nat. Ecol. Evol.">
        <title>Megaphylogeny resolves global patterns of mushroom evolution.</title>
        <authorList>
            <person name="Varga T."/>
            <person name="Krizsan K."/>
            <person name="Foldi C."/>
            <person name="Dima B."/>
            <person name="Sanchez-Garcia M."/>
            <person name="Sanchez-Ramirez S."/>
            <person name="Szollosi G.J."/>
            <person name="Szarkandi J.G."/>
            <person name="Papp V."/>
            <person name="Albert L."/>
            <person name="Andreopoulos W."/>
            <person name="Angelini C."/>
            <person name="Antonin V."/>
            <person name="Barry K.W."/>
            <person name="Bougher N.L."/>
            <person name="Buchanan P."/>
            <person name="Buyck B."/>
            <person name="Bense V."/>
            <person name="Catcheside P."/>
            <person name="Chovatia M."/>
            <person name="Cooper J."/>
            <person name="Damon W."/>
            <person name="Desjardin D."/>
            <person name="Finy P."/>
            <person name="Geml J."/>
            <person name="Haridas S."/>
            <person name="Hughes K."/>
            <person name="Justo A."/>
            <person name="Karasinski D."/>
            <person name="Kautmanova I."/>
            <person name="Kiss B."/>
            <person name="Kocsube S."/>
            <person name="Kotiranta H."/>
            <person name="LaButti K.M."/>
            <person name="Lechner B.E."/>
            <person name="Liimatainen K."/>
            <person name="Lipzen A."/>
            <person name="Lukacs Z."/>
            <person name="Mihaltcheva S."/>
            <person name="Morgado L.N."/>
            <person name="Niskanen T."/>
            <person name="Noordeloos M.E."/>
            <person name="Ohm R.A."/>
            <person name="Ortiz-Santana B."/>
            <person name="Ovrebo C."/>
            <person name="Racz N."/>
            <person name="Riley R."/>
            <person name="Savchenko A."/>
            <person name="Shiryaev A."/>
            <person name="Soop K."/>
            <person name="Spirin V."/>
            <person name="Szebenyi C."/>
            <person name="Tomsovsky M."/>
            <person name="Tulloss R.E."/>
            <person name="Uehling J."/>
            <person name="Grigoriev I.V."/>
            <person name="Vagvolgyi C."/>
            <person name="Papp T."/>
            <person name="Martin F.M."/>
            <person name="Miettinen O."/>
            <person name="Hibbett D.S."/>
            <person name="Nagy L.G."/>
        </authorList>
    </citation>
    <scope>NUCLEOTIDE SEQUENCE [LARGE SCALE GENOMIC DNA]</scope>
    <source>
        <strain evidence="1 2">NL-1719</strain>
    </source>
</reference>
<accession>A0ACD3B5J1</accession>
<dbReference type="EMBL" id="ML208276">
    <property type="protein sequence ID" value="TFK73375.1"/>
    <property type="molecule type" value="Genomic_DNA"/>
</dbReference>
<proteinExistence type="predicted"/>
<organism evidence="1 2">
    <name type="scientific">Pluteus cervinus</name>
    <dbReference type="NCBI Taxonomy" id="181527"/>
    <lineage>
        <taxon>Eukaryota</taxon>
        <taxon>Fungi</taxon>
        <taxon>Dikarya</taxon>
        <taxon>Basidiomycota</taxon>
        <taxon>Agaricomycotina</taxon>
        <taxon>Agaricomycetes</taxon>
        <taxon>Agaricomycetidae</taxon>
        <taxon>Agaricales</taxon>
        <taxon>Pluteineae</taxon>
        <taxon>Pluteaceae</taxon>
        <taxon>Pluteus</taxon>
    </lineage>
</organism>
<gene>
    <name evidence="1" type="ORF">BDN72DRAFT_893999</name>
</gene>